<gene>
    <name evidence="4" type="ORF">GOMPHAMPRED_002971</name>
</gene>
<dbReference type="Proteomes" id="UP000664169">
    <property type="component" value="Unassembled WGS sequence"/>
</dbReference>
<evidence type="ECO:0000259" key="3">
    <source>
        <dbReference type="Pfam" id="PF16561"/>
    </source>
</evidence>
<dbReference type="InterPro" id="IPR013783">
    <property type="entry name" value="Ig-like_fold"/>
</dbReference>
<organism evidence="4 5">
    <name type="scientific">Gomphillus americanus</name>
    <dbReference type="NCBI Taxonomy" id="1940652"/>
    <lineage>
        <taxon>Eukaryota</taxon>
        <taxon>Fungi</taxon>
        <taxon>Dikarya</taxon>
        <taxon>Ascomycota</taxon>
        <taxon>Pezizomycotina</taxon>
        <taxon>Lecanoromycetes</taxon>
        <taxon>OSLEUM clade</taxon>
        <taxon>Ostropomycetidae</taxon>
        <taxon>Ostropales</taxon>
        <taxon>Graphidaceae</taxon>
        <taxon>Gomphilloideae</taxon>
        <taxon>Gomphillus</taxon>
    </lineage>
</organism>
<dbReference type="EMBL" id="CAJPDQ010000002">
    <property type="protein sequence ID" value="CAF9904871.1"/>
    <property type="molecule type" value="Genomic_DNA"/>
</dbReference>
<dbReference type="InterPro" id="IPR014756">
    <property type="entry name" value="Ig_E-set"/>
</dbReference>
<comment type="similarity">
    <text evidence="1">Belongs to the 5'-AMP-activated protein kinase beta subunit family.</text>
</comment>
<sequence>MAEQVAPKQVMATQKVTIKLRGSNLTPPIYVVGSFTKEPWSPVEMDVEGCDGENGKMTAITFYKTFNLEPGEYQYKFQLGNGDWWVCDEHEEIVKDDSGNSNNRLVVLPIYEEGVSASKSVGMARNPLQEVNTSNYWLPTIISPQLDHLPEHGTVANKDIPLLSHEMVVGTWQPDQELSSGHRRASTSLGVRISRMGTFIRPSDEEAKEMEGLTDEEFEARNLERCPVKQEDIIANMEEMADKATADKAIKFNDSARFDASSDTPLECVQTASTNSTKPRIKGKGRRQFVSSLDSILEVPQETFQPAPVGGYLGTSQNSISNLGLSYGTMTTESSKNTIGEHVGAQYVPDQDGHPASPAPAPFLEPTNTHLTADGQSSDRLSDSITEHKGEEDVGPADAPKGFVLFATVAAWFRSVWRRLFGGPEKNQKAKDGAQH</sequence>
<dbReference type="OrthoDB" id="5350410at2759"/>
<evidence type="ECO:0000256" key="2">
    <source>
        <dbReference type="SAM" id="MobiDB-lite"/>
    </source>
</evidence>
<dbReference type="PANTHER" id="PTHR10343:SF84">
    <property type="entry name" value="5'-AMP-ACTIVATED PROTEIN KINASE SUBUNIT BETA-1"/>
    <property type="match status" value="1"/>
</dbReference>
<dbReference type="Pfam" id="PF16561">
    <property type="entry name" value="AMPK1_CBM"/>
    <property type="match status" value="1"/>
</dbReference>
<keyword evidence="5" id="KW-1185">Reference proteome</keyword>
<dbReference type="CDD" id="cd02859">
    <property type="entry name" value="E_set_AMPKbeta_like_N"/>
    <property type="match status" value="1"/>
</dbReference>
<feature type="compositionally biased region" description="Polar residues" evidence="2">
    <location>
        <begin position="366"/>
        <end position="379"/>
    </location>
</feature>
<dbReference type="AlphaFoldDB" id="A0A8H3ED24"/>
<feature type="region of interest" description="Disordered" evidence="2">
    <location>
        <begin position="346"/>
        <end position="399"/>
    </location>
</feature>
<name>A0A8H3ED24_9LECA</name>
<evidence type="ECO:0000313" key="5">
    <source>
        <dbReference type="Proteomes" id="UP000664169"/>
    </source>
</evidence>
<accession>A0A8H3ED24</accession>
<dbReference type="Gene3D" id="2.60.40.10">
    <property type="entry name" value="Immunoglobulins"/>
    <property type="match status" value="1"/>
</dbReference>
<reference evidence="4" key="1">
    <citation type="submission" date="2021-03" db="EMBL/GenBank/DDBJ databases">
        <authorList>
            <person name="Tagirdzhanova G."/>
        </authorList>
    </citation>
    <scope>NUCLEOTIDE SEQUENCE</scope>
</reference>
<dbReference type="InterPro" id="IPR032640">
    <property type="entry name" value="AMPK1_CBM"/>
</dbReference>
<proteinExistence type="inferred from homology"/>
<dbReference type="SUPFAM" id="SSF81296">
    <property type="entry name" value="E set domains"/>
    <property type="match status" value="1"/>
</dbReference>
<feature type="compositionally biased region" description="Basic and acidic residues" evidence="2">
    <location>
        <begin position="380"/>
        <end position="392"/>
    </location>
</feature>
<comment type="caution">
    <text evidence="4">The sequence shown here is derived from an EMBL/GenBank/DDBJ whole genome shotgun (WGS) entry which is preliminary data.</text>
</comment>
<feature type="domain" description="AMP-activated protein kinase glycogen-binding" evidence="3">
    <location>
        <begin position="29"/>
        <end position="107"/>
    </location>
</feature>
<protein>
    <recommendedName>
        <fullName evidence="3">AMP-activated protein kinase glycogen-binding domain-containing protein</fullName>
    </recommendedName>
</protein>
<evidence type="ECO:0000313" key="4">
    <source>
        <dbReference type="EMBL" id="CAF9904871.1"/>
    </source>
</evidence>
<dbReference type="InterPro" id="IPR050827">
    <property type="entry name" value="CRP1_MDG1_kinase"/>
</dbReference>
<evidence type="ECO:0000256" key="1">
    <source>
        <dbReference type="ARBA" id="ARBA00010926"/>
    </source>
</evidence>
<dbReference type="PANTHER" id="PTHR10343">
    <property type="entry name" value="5'-AMP-ACTIVATED PROTEIN KINASE , BETA SUBUNIT"/>
    <property type="match status" value="1"/>
</dbReference>